<dbReference type="Gene3D" id="2.30.120.10">
    <property type="match status" value="1"/>
</dbReference>
<evidence type="ECO:0000313" key="5">
    <source>
        <dbReference type="EMBL" id="MDC8758490.1"/>
    </source>
</evidence>
<organism evidence="5 6">
    <name type="scientific">Janthinobacterium fluminis</name>
    <dbReference type="NCBI Taxonomy" id="2987524"/>
    <lineage>
        <taxon>Bacteria</taxon>
        <taxon>Pseudomonadati</taxon>
        <taxon>Pseudomonadota</taxon>
        <taxon>Betaproteobacteria</taxon>
        <taxon>Burkholderiales</taxon>
        <taxon>Oxalobacteraceae</taxon>
        <taxon>Janthinobacterium</taxon>
    </lineage>
</organism>
<dbReference type="InterPro" id="IPR023343">
    <property type="entry name" value="Penicillin_amidase_dom1"/>
</dbReference>
<evidence type="ECO:0000256" key="3">
    <source>
        <dbReference type="ARBA" id="ARBA00022801"/>
    </source>
</evidence>
<dbReference type="InterPro" id="IPR002692">
    <property type="entry name" value="S45"/>
</dbReference>
<dbReference type="PIRSF" id="PIRSF001227">
    <property type="entry name" value="Pen_acylase"/>
    <property type="match status" value="1"/>
</dbReference>
<comment type="caution">
    <text evidence="5">The sequence shown here is derived from an EMBL/GenBank/DDBJ whole genome shotgun (WGS) entry which is preliminary data.</text>
</comment>
<proteinExistence type="inferred from homology"/>
<dbReference type="Proteomes" id="UP001221208">
    <property type="component" value="Unassembled WGS sequence"/>
</dbReference>
<reference evidence="5 6" key="1">
    <citation type="submission" date="2022-10" db="EMBL/GenBank/DDBJ databases">
        <title>Janthinobacterium sp. hw3 Genome sequencing.</title>
        <authorList>
            <person name="Park S."/>
        </authorList>
    </citation>
    <scope>NUCLEOTIDE SEQUENCE [LARGE SCALE GENOMIC DNA]</scope>
    <source>
        <strain evidence="6">hw3</strain>
    </source>
</reference>
<dbReference type="PANTHER" id="PTHR34218">
    <property type="entry name" value="PEPTIDASE S45 PENICILLIN AMIDASE"/>
    <property type="match status" value="1"/>
</dbReference>
<evidence type="ECO:0000313" key="6">
    <source>
        <dbReference type="Proteomes" id="UP001221208"/>
    </source>
</evidence>
<accession>A0ABT5K1E2</accession>
<dbReference type="InterPro" id="IPR043147">
    <property type="entry name" value="Penicillin_amidase_A-knob"/>
</dbReference>
<sequence length="720" mass="78185">MRKIIIVAWLAAGMLVQGCGSDAGTPPPVARGSEVLWDHDGVPHIYAAGADSVGYAFGRAQMQMHAELLIRMYAQARGRGAEYYGEEFKGGELFPVDMLEVDRLVRTMAFPRLAQEWTAAQSPRMRAYLDAFVAGLNEQAAAQDLSPEARSVLPLRVEDVMGHTLRTFFAYLTGGTATGAANCSMIYPSDEMTGLNLIGGSNGWALGPSKTANGKAMLLANPHLLWGGNHTWFEAQFSSPQYAIYGATLVGLPVIRIGFNDRHGWVHTVNTQDGCDLYELKRDGERYQLDGQWTAFEQSDESVLVKLPGGALEPRPLKLRRSVHGAVFEKNGKTYALRVVGVDQLQTPGVLEQWWDMAQAADFGAFQRVVQRQQNPFHNIIYADAGGNIWSVFGGMTPVRPLGDAAFWAEPVDGSNSGLIWRRAHAISEMPQVSNPASGWVQNSNSVPWFMSKPALDPAAYPSYVSPRVAPLMREQRGIELIEQTARFTLDDLVAAKHDTRALLADRVLPDLLAAAGASGNAEAVRAGRVLEQWDRRTESASRGALLFRNWVSAMGGSHALPYVSGGNYAEPYTSPRGLLDPVAAVTALAGLVTELDRIGVPLDTAYGDVYRFRRGSGATRVDFPANGSGDELGGFRSIDYLADKDGAQKAIFGDTFVALVEFGPTVRAKVINTYGNSSDPANAAFGSQLELASRKAMRDALLVRSAVEGALKRREVFEK</sequence>
<evidence type="ECO:0000256" key="4">
    <source>
        <dbReference type="ARBA" id="ARBA00023145"/>
    </source>
</evidence>
<dbReference type="EMBL" id="JAQQXR010000004">
    <property type="protein sequence ID" value="MDC8758490.1"/>
    <property type="molecule type" value="Genomic_DNA"/>
</dbReference>
<dbReference type="PROSITE" id="PS51257">
    <property type="entry name" value="PROKAR_LIPOPROTEIN"/>
    <property type="match status" value="1"/>
</dbReference>
<dbReference type="Gene3D" id="3.60.20.10">
    <property type="entry name" value="Glutamine Phosphoribosylpyrophosphate, subunit 1, domain 1"/>
    <property type="match status" value="1"/>
</dbReference>
<keyword evidence="3" id="KW-0378">Hydrolase</keyword>
<comment type="similarity">
    <text evidence="1">Belongs to the peptidase S45 family.</text>
</comment>
<dbReference type="InterPro" id="IPR014395">
    <property type="entry name" value="Pen/GL7ACA/AHL_acylase"/>
</dbReference>
<dbReference type="Pfam" id="PF01804">
    <property type="entry name" value="Penicil_amidase"/>
    <property type="match status" value="1"/>
</dbReference>
<gene>
    <name evidence="5" type="ORF">OIK44_12950</name>
</gene>
<name>A0ABT5K1E2_9BURK</name>
<protein>
    <submittedName>
        <fullName evidence="5">Penicillin acylase family protein</fullName>
    </submittedName>
</protein>
<keyword evidence="6" id="KW-1185">Reference proteome</keyword>
<dbReference type="InterPro" id="IPR043146">
    <property type="entry name" value="Penicillin_amidase_N_B-knob"/>
</dbReference>
<dbReference type="PANTHER" id="PTHR34218:SF3">
    <property type="entry name" value="ACYL-HOMOSERINE LACTONE ACYLASE PVDQ"/>
    <property type="match status" value="1"/>
</dbReference>
<dbReference type="Gene3D" id="1.10.1400.10">
    <property type="match status" value="1"/>
</dbReference>
<dbReference type="Gene3D" id="1.10.439.10">
    <property type="entry name" value="Penicillin Amidohydrolase, domain 1"/>
    <property type="match status" value="1"/>
</dbReference>
<dbReference type="SUPFAM" id="SSF56235">
    <property type="entry name" value="N-terminal nucleophile aminohydrolases (Ntn hydrolases)"/>
    <property type="match status" value="1"/>
</dbReference>
<evidence type="ECO:0000256" key="1">
    <source>
        <dbReference type="ARBA" id="ARBA00006586"/>
    </source>
</evidence>
<keyword evidence="2" id="KW-0732">Signal</keyword>
<keyword evidence="4" id="KW-0865">Zymogen</keyword>
<evidence type="ECO:0000256" key="2">
    <source>
        <dbReference type="ARBA" id="ARBA00022729"/>
    </source>
</evidence>
<dbReference type="RefSeq" id="WP_273671168.1">
    <property type="nucleotide sequence ID" value="NZ_JAQQXR010000004.1"/>
</dbReference>
<dbReference type="InterPro" id="IPR029055">
    <property type="entry name" value="Ntn_hydrolases_N"/>
</dbReference>